<dbReference type="OrthoDB" id="10605608at2759"/>
<sequence>MQRQLCRHFFRKGLLRRCLLEQIQIGYYLCRMQRSSIRAPQKRKRNLTTACLQRTSITRRTWCV</sequence>
<keyword evidence="2" id="KW-1185">Reference proteome</keyword>
<proteinExistence type="predicted"/>
<dbReference type="AlphaFoldDB" id="A0A8T2VCP3"/>
<evidence type="ECO:0000313" key="2">
    <source>
        <dbReference type="Proteomes" id="UP000825935"/>
    </source>
</evidence>
<name>A0A8T2VCP3_CERRI</name>
<accession>A0A8T2VCP3</accession>
<dbReference type="EMBL" id="CM035407">
    <property type="protein sequence ID" value="KAH7443533.1"/>
    <property type="molecule type" value="Genomic_DNA"/>
</dbReference>
<evidence type="ECO:0000313" key="1">
    <source>
        <dbReference type="EMBL" id="KAH7443533.1"/>
    </source>
</evidence>
<reference evidence="1" key="1">
    <citation type="submission" date="2021-08" db="EMBL/GenBank/DDBJ databases">
        <title>WGS assembly of Ceratopteris richardii.</title>
        <authorList>
            <person name="Marchant D.B."/>
            <person name="Chen G."/>
            <person name="Jenkins J."/>
            <person name="Shu S."/>
            <person name="Leebens-Mack J."/>
            <person name="Grimwood J."/>
            <person name="Schmutz J."/>
            <person name="Soltis P."/>
            <person name="Soltis D."/>
            <person name="Chen Z.-H."/>
        </authorList>
    </citation>
    <scope>NUCLEOTIDE SEQUENCE</scope>
    <source>
        <strain evidence="1">Whitten #5841</strain>
        <tissue evidence="1">Leaf</tissue>
    </source>
</reference>
<protein>
    <submittedName>
        <fullName evidence="1">Uncharacterized protein</fullName>
    </submittedName>
</protein>
<comment type="caution">
    <text evidence="1">The sequence shown here is derived from an EMBL/GenBank/DDBJ whole genome shotgun (WGS) entry which is preliminary data.</text>
</comment>
<gene>
    <name evidence="1" type="ORF">KP509_02G039300</name>
</gene>
<organism evidence="1 2">
    <name type="scientific">Ceratopteris richardii</name>
    <name type="common">Triangle waterfern</name>
    <dbReference type="NCBI Taxonomy" id="49495"/>
    <lineage>
        <taxon>Eukaryota</taxon>
        <taxon>Viridiplantae</taxon>
        <taxon>Streptophyta</taxon>
        <taxon>Embryophyta</taxon>
        <taxon>Tracheophyta</taxon>
        <taxon>Polypodiopsida</taxon>
        <taxon>Polypodiidae</taxon>
        <taxon>Polypodiales</taxon>
        <taxon>Pteridineae</taxon>
        <taxon>Pteridaceae</taxon>
        <taxon>Parkerioideae</taxon>
        <taxon>Ceratopteris</taxon>
    </lineage>
</organism>
<dbReference type="Proteomes" id="UP000825935">
    <property type="component" value="Chromosome 2"/>
</dbReference>